<feature type="transmembrane region" description="Helical" evidence="2">
    <location>
        <begin position="44"/>
        <end position="64"/>
    </location>
</feature>
<evidence type="ECO:0000256" key="2">
    <source>
        <dbReference type="SAM" id="Phobius"/>
    </source>
</evidence>
<dbReference type="STRING" id="504728.K649_02045"/>
<dbReference type="RefSeq" id="WP_013012780.1">
    <property type="nucleotide sequence ID" value="NC_013946.1"/>
</dbReference>
<dbReference type="KEGG" id="mre:K649_02045"/>
<feature type="coiled-coil region" evidence="1">
    <location>
        <begin position="65"/>
        <end position="92"/>
    </location>
</feature>
<keyword evidence="5" id="KW-1185">Reference proteome</keyword>
<evidence type="ECO:0000313" key="4">
    <source>
        <dbReference type="EMBL" id="AGK03713.1"/>
    </source>
</evidence>
<evidence type="ECO:0000313" key="5">
    <source>
        <dbReference type="Proteomes" id="UP000006655"/>
    </source>
</evidence>
<proteinExistence type="predicted"/>
<reference evidence="3 5" key="1">
    <citation type="journal article" date="2010" name="Stand. Genomic Sci.">
        <title>Complete genome sequence of Meiothermus ruber type strain (21).</title>
        <authorList>
            <person name="Tindall B.J."/>
            <person name="Sikorski J."/>
            <person name="Lucas S."/>
            <person name="Goltsman E."/>
            <person name="Copeland A."/>
            <person name="Glavina Del Rio T."/>
            <person name="Nolan M."/>
            <person name="Tice H."/>
            <person name="Cheng J.F."/>
            <person name="Han C."/>
            <person name="Pitluck S."/>
            <person name="Liolios K."/>
            <person name="Ivanova N."/>
            <person name="Mavromatis K."/>
            <person name="Ovchinnikova G."/>
            <person name="Pati A."/>
            <person name="Fahnrich R."/>
            <person name="Goodwin L."/>
            <person name="Chen A."/>
            <person name="Palaniappan K."/>
            <person name="Land M."/>
            <person name="Hauser L."/>
            <person name="Chang Y.J."/>
            <person name="Jeffries C.D."/>
            <person name="Rohde M."/>
            <person name="Goker M."/>
            <person name="Woyke T."/>
            <person name="Bristow J."/>
            <person name="Eisen J.A."/>
            <person name="Markowitz V."/>
            <person name="Hugenholtz P."/>
            <person name="Kyrpides N.C."/>
            <person name="Klenk H.P."/>
            <person name="Lapidus A."/>
        </authorList>
    </citation>
    <scope>NUCLEOTIDE SEQUENCE [LARGE SCALE GENOMIC DNA]</scope>
    <source>
        <strain evidence="5">ATCC 35948 / DSM 1279 / VKM B-1258 / 21</strain>
        <strain evidence="3">DSM 1279</strain>
    </source>
</reference>
<accession>D3PMT6</accession>
<dbReference type="PATRIC" id="fig|504728.9.peg.424"/>
<feature type="transmembrane region" description="Helical" evidence="2">
    <location>
        <begin position="12"/>
        <end position="32"/>
    </location>
</feature>
<name>D3PMT6_MEIRD</name>
<dbReference type="AlphaFoldDB" id="D3PMT6"/>
<gene>
    <name evidence="3" type="ordered locus">Mrub_0484</name>
    <name evidence="4" type="ORF">K649_02045</name>
</gene>
<evidence type="ECO:0000313" key="3">
    <source>
        <dbReference type="EMBL" id="ADD27261.1"/>
    </source>
</evidence>
<dbReference type="eggNOG" id="ENOG503366C">
    <property type="taxonomic scope" value="Bacteria"/>
</dbReference>
<evidence type="ECO:0000313" key="6">
    <source>
        <dbReference type="Proteomes" id="UP000013026"/>
    </source>
</evidence>
<sequence length="132" mass="14517">MTGDKSVRDWAAIALGAVVLLGFAALVVYMLGLLTADETTWGRALYLFAGVEAIAFAAAGYLFGREVHRARAEQAEARAHHAEEQWQRWSRRALEAEAKGQSLSTTIALWAQQHPELAPAAQMAQRLFPDRP</sequence>
<keyword evidence="2" id="KW-0812">Transmembrane</keyword>
<protein>
    <submittedName>
        <fullName evidence="4">Uncharacterized protein</fullName>
    </submittedName>
</protein>
<dbReference type="KEGG" id="mrb:Mrub_0484"/>
<dbReference type="OrthoDB" id="9986931at2"/>
<organism evidence="4 6">
    <name type="scientific">Meiothermus ruber (strain ATCC 35948 / DSM 1279 / VKM B-1258 / 21)</name>
    <name type="common">Thermus ruber</name>
    <dbReference type="NCBI Taxonomy" id="504728"/>
    <lineage>
        <taxon>Bacteria</taxon>
        <taxon>Thermotogati</taxon>
        <taxon>Deinococcota</taxon>
        <taxon>Deinococci</taxon>
        <taxon>Thermales</taxon>
        <taxon>Thermaceae</taxon>
        <taxon>Meiothermus</taxon>
    </lineage>
</organism>
<dbReference type="Proteomes" id="UP000013026">
    <property type="component" value="Chromosome"/>
</dbReference>
<reference evidence="4" key="2">
    <citation type="submission" date="2013-04" db="EMBL/GenBank/DDBJ databases">
        <title>Non-Hybrid, Finished Microbial Genome Assemblies from Long-Read SMRT Sequencing Data.</title>
        <authorList>
            <person name="Klammer A."/>
            <person name="Drake J."/>
            <person name="Heiner C."/>
            <person name="Clum A."/>
            <person name="Copeland A."/>
            <person name="Huddleston J."/>
            <person name="Eichler E."/>
            <person name="Turner S.W."/>
        </authorList>
    </citation>
    <scope>NUCLEOTIDE SEQUENCE</scope>
    <source>
        <strain evidence="4">DSM 1279</strain>
    </source>
</reference>
<keyword evidence="2" id="KW-0472">Membrane</keyword>
<dbReference type="EMBL" id="CP005385">
    <property type="protein sequence ID" value="AGK03713.1"/>
    <property type="molecule type" value="Genomic_DNA"/>
</dbReference>
<dbReference type="Proteomes" id="UP000006655">
    <property type="component" value="Chromosome"/>
</dbReference>
<keyword evidence="2" id="KW-1133">Transmembrane helix</keyword>
<evidence type="ECO:0000256" key="1">
    <source>
        <dbReference type="SAM" id="Coils"/>
    </source>
</evidence>
<reference evidence="4 6" key="3">
    <citation type="submission" date="2013-04" db="EMBL/GenBank/DDBJ databases">
        <authorList>
            <person name="Chin J."/>
            <person name="Alexander D.H."/>
            <person name="Marks P."/>
            <person name="Korlach J."/>
            <person name="Clum A."/>
            <person name="Copeland A."/>
        </authorList>
    </citation>
    <scope>NUCLEOTIDE SEQUENCE [LARGE SCALE GENOMIC DNA]</scope>
    <source>
        <strain evidence="6">ATCC 35948 / DSM 1279 / VKM B-1258 / 21</strain>
        <strain evidence="4">DSM 1279</strain>
    </source>
</reference>
<keyword evidence="1" id="KW-0175">Coiled coil</keyword>
<dbReference type="EMBL" id="CP001743">
    <property type="protein sequence ID" value="ADD27261.1"/>
    <property type="molecule type" value="Genomic_DNA"/>
</dbReference>